<evidence type="ECO:0000313" key="4">
    <source>
        <dbReference type="Proteomes" id="UP001295423"/>
    </source>
</evidence>
<keyword evidence="4" id="KW-1185">Reference proteome</keyword>
<feature type="region of interest" description="Disordered" evidence="1">
    <location>
        <begin position="137"/>
        <end position="156"/>
    </location>
</feature>
<dbReference type="Pfam" id="PF02037">
    <property type="entry name" value="SAP"/>
    <property type="match status" value="1"/>
</dbReference>
<evidence type="ECO:0000313" key="3">
    <source>
        <dbReference type="EMBL" id="CAJ1964953.1"/>
    </source>
</evidence>
<proteinExistence type="predicted"/>
<dbReference type="EMBL" id="CAKOGP040002202">
    <property type="protein sequence ID" value="CAJ1964953.1"/>
    <property type="molecule type" value="Genomic_DNA"/>
</dbReference>
<protein>
    <recommendedName>
        <fullName evidence="2">SAP domain-containing protein</fullName>
    </recommendedName>
</protein>
<dbReference type="Proteomes" id="UP001295423">
    <property type="component" value="Unassembled WGS sequence"/>
</dbReference>
<comment type="caution">
    <text evidence="3">The sequence shown here is derived from an EMBL/GenBank/DDBJ whole genome shotgun (WGS) entry which is preliminary data.</text>
</comment>
<gene>
    <name evidence="3" type="ORF">CYCCA115_LOCUS20876</name>
</gene>
<dbReference type="SMART" id="SM00513">
    <property type="entry name" value="SAP"/>
    <property type="match status" value="1"/>
</dbReference>
<evidence type="ECO:0000259" key="2">
    <source>
        <dbReference type="SMART" id="SM00513"/>
    </source>
</evidence>
<name>A0AAD2G6R5_9STRA</name>
<feature type="domain" description="SAP" evidence="2">
    <location>
        <begin position="162"/>
        <end position="197"/>
    </location>
</feature>
<evidence type="ECO:0000256" key="1">
    <source>
        <dbReference type="SAM" id="MobiDB-lite"/>
    </source>
</evidence>
<dbReference type="Gene3D" id="1.10.720.30">
    <property type="entry name" value="SAP domain"/>
    <property type="match status" value="1"/>
</dbReference>
<reference evidence="3" key="1">
    <citation type="submission" date="2023-08" db="EMBL/GenBank/DDBJ databases">
        <authorList>
            <person name="Audoor S."/>
            <person name="Bilcke G."/>
        </authorList>
    </citation>
    <scope>NUCLEOTIDE SEQUENCE</scope>
</reference>
<accession>A0AAD2G6R5</accession>
<dbReference type="SUPFAM" id="SSF68906">
    <property type="entry name" value="SAP domain"/>
    <property type="match status" value="1"/>
</dbReference>
<dbReference type="InterPro" id="IPR036361">
    <property type="entry name" value="SAP_dom_sf"/>
</dbReference>
<dbReference type="AlphaFoldDB" id="A0AAD2G6R5"/>
<sequence length="200" mass="22833">MVHRTLLQLKRARIVIPQLSPTLTQVRIHKWLKDPASEIECYEPLFVLQCSPDLLSEAYRKYKTHEPLMLIEAQDEGKLQISPEILESSKRGEWFPVGHFLGTINDDDDDDDDDDNNDAEISGEDTEWLWQAYSYEEEAETDENATDGASSDQKKVDKTAYYAPLGVIELKGLLRYRGLDVGGTTREELIERLVESDNAT</sequence>
<organism evidence="3 4">
    <name type="scientific">Cylindrotheca closterium</name>
    <dbReference type="NCBI Taxonomy" id="2856"/>
    <lineage>
        <taxon>Eukaryota</taxon>
        <taxon>Sar</taxon>
        <taxon>Stramenopiles</taxon>
        <taxon>Ochrophyta</taxon>
        <taxon>Bacillariophyta</taxon>
        <taxon>Bacillariophyceae</taxon>
        <taxon>Bacillariophycidae</taxon>
        <taxon>Bacillariales</taxon>
        <taxon>Bacillariaceae</taxon>
        <taxon>Cylindrotheca</taxon>
    </lineage>
</organism>
<dbReference type="Gene3D" id="2.40.50.100">
    <property type="match status" value="1"/>
</dbReference>
<dbReference type="InterPro" id="IPR003034">
    <property type="entry name" value="SAP_dom"/>
</dbReference>